<comment type="caution">
    <text evidence="2">The sequence shown here is derived from an EMBL/GenBank/DDBJ whole genome shotgun (WGS) entry which is preliminary data.</text>
</comment>
<dbReference type="SUPFAM" id="SSF69304">
    <property type="entry name" value="Tricorn protease N-terminal domain"/>
    <property type="match status" value="1"/>
</dbReference>
<dbReference type="RefSeq" id="WP_270038465.1">
    <property type="nucleotide sequence ID" value="NZ_JAPDOD010000003.1"/>
</dbReference>
<feature type="chain" id="PRO_5040727891" description="WD40 repeat domain-containing protein" evidence="1">
    <location>
        <begin position="21"/>
        <end position="419"/>
    </location>
</feature>
<keyword evidence="1" id="KW-0732">Signal</keyword>
<dbReference type="Proteomes" id="UP001149140">
    <property type="component" value="Unassembled WGS sequence"/>
</dbReference>
<dbReference type="Pfam" id="PF07676">
    <property type="entry name" value="PD40"/>
    <property type="match status" value="1"/>
</dbReference>
<name>A0A9X3MR82_9ACTN</name>
<dbReference type="Gene3D" id="2.120.10.30">
    <property type="entry name" value="TolB, C-terminal domain"/>
    <property type="match status" value="1"/>
</dbReference>
<evidence type="ECO:0000313" key="3">
    <source>
        <dbReference type="Proteomes" id="UP001149140"/>
    </source>
</evidence>
<feature type="signal peptide" evidence="1">
    <location>
        <begin position="1"/>
        <end position="20"/>
    </location>
</feature>
<dbReference type="InterPro" id="IPR011659">
    <property type="entry name" value="WD40"/>
</dbReference>
<protein>
    <recommendedName>
        <fullName evidence="4">WD40 repeat domain-containing protein</fullName>
    </recommendedName>
</protein>
<dbReference type="EMBL" id="JAPDOD010000003">
    <property type="protein sequence ID" value="MDA0159695.1"/>
    <property type="molecule type" value="Genomic_DNA"/>
</dbReference>
<evidence type="ECO:0000313" key="2">
    <source>
        <dbReference type="EMBL" id="MDA0159695.1"/>
    </source>
</evidence>
<gene>
    <name evidence="2" type="ORF">OM076_05435</name>
</gene>
<sequence>MRVLVAALFVLLVVASSASADTIVYRRGTDIWRMAPDGSGQTALTGGERRYEWPSAADDGTIVASDEVGQLWRMSLDGVVAGPPIPTAATTATQDVPAETPTHARISPDGARIAYDEVIDGDPTTLWTPSAATGLDFPGQQDGQAGLVTPSWIGSDALLLSRDVASDDPGATFSLYGIGGEDGSADPWFSDSAARWATGFDAAASRSGTRIAVMEDDAADQDGVPSRVVLRLYTADAPGATPVFRCELALEAADTYSSASPTFSPDGTRLAWAQSDGIHVANLGALSDCGAIRDQVVTLPGAWEPYWTPATPAAPVGAAPPAAVLTLAVRTRAHPLRATLRKHGLRARVTLSAPATVRVSVRVAGKKRFAGVTTARLGAGTTTVSIRLRARVLRSAKHLTVRASTPGAKPAEATLRPRT</sequence>
<evidence type="ECO:0000256" key="1">
    <source>
        <dbReference type="SAM" id="SignalP"/>
    </source>
</evidence>
<organism evidence="2 3">
    <name type="scientific">Solirubrobacter ginsenosidimutans</name>
    <dbReference type="NCBI Taxonomy" id="490573"/>
    <lineage>
        <taxon>Bacteria</taxon>
        <taxon>Bacillati</taxon>
        <taxon>Actinomycetota</taxon>
        <taxon>Thermoleophilia</taxon>
        <taxon>Solirubrobacterales</taxon>
        <taxon>Solirubrobacteraceae</taxon>
        <taxon>Solirubrobacter</taxon>
    </lineage>
</organism>
<dbReference type="InterPro" id="IPR011042">
    <property type="entry name" value="6-blade_b-propeller_TolB-like"/>
</dbReference>
<accession>A0A9X3MR82</accession>
<proteinExistence type="predicted"/>
<keyword evidence="3" id="KW-1185">Reference proteome</keyword>
<reference evidence="2" key="1">
    <citation type="submission" date="2022-10" db="EMBL/GenBank/DDBJ databases">
        <title>The WGS of Solirubrobacter ginsenosidimutans DSM 21036.</title>
        <authorList>
            <person name="Jiang Z."/>
        </authorList>
    </citation>
    <scope>NUCLEOTIDE SEQUENCE</scope>
    <source>
        <strain evidence="2">DSM 21036</strain>
    </source>
</reference>
<evidence type="ECO:0008006" key="4">
    <source>
        <dbReference type="Google" id="ProtNLM"/>
    </source>
</evidence>
<dbReference type="AlphaFoldDB" id="A0A9X3MR82"/>